<dbReference type="SMART" id="SM00836">
    <property type="entry name" value="DALR_1"/>
    <property type="match status" value="1"/>
</dbReference>
<comment type="catalytic activity">
    <reaction evidence="10 11">
        <text>tRNA(Gly) + glycine + ATP = glycyl-tRNA(Gly) + AMP + diphosphate</text>
        <dbReference type="Rhea" id="RHEA:16013"/>
        <dbReference type="Rhea" id="RHEA-COMP:9664"/>
        <dbReference type="Rhea" id="RHEA-COMP:9683"/>
        <dbReference type="ChEBI" id="CHEBI:30616"/>
        <dbReference type="ChEBI" id="CHEBI:33019"/>
        <dbReference type="ChEBI" id="CHEBI:57305"/>
        <dbReference type="ChEBI" id="CHEBI:78442"/>
        <dbReference type="ChEBI" id="CHEBI:78522"/>
        <dbReference type="ChEBI" id="CHEBI:456215"/>
        <dbReference type="EC" id="6.1.1.14"/>
    </reaction>
</comment>
<keyword evidence="5 11" id="KW-0436">Ligase</keyword>
<dbReference type="Pfam" id="PF02092">
    <property type="entry name" value="tRNA_synt_2f"/>
    <property type="match status" value="1"/>
</dbReference>
<protein>
    <recommendedName>
        <fullName evidence="11">Glycine--tRNA ligase beta subunit</fullName>
        <ecNumber evidence="11">6.1.1.14</ecNumber>
    </recommendedName>
    <alternativeName>
        <fullName evidence="11">Glycyl-tRNA synthetase beta subunit</fullName>
        <shortName evidence="11">GlyRS</shortName>
    </alternativeName>
</protein>
<dbReference type="AlphaFoldDB" id="A0A0W0TQ33"/>
<organism evidence="12 13">
    <name type="scientific">Legionella geestiana</name>
    <dbReference type="NCBI Taxonomy" id="45065"/>
    <lineage>
        <taxon>Bacteria</taxon>
        <taxon>Pseudomonadati</taxon>
        <taxon>Pseudomonadota</taxon>
        <taxon>Gammaproteobacteria</taxon>
        <taxon>Legionellales</taxon>
        <taxon>Legionellaceae</taxon>
        <taxon>Legionella</taxon>
    </lineage>
</organism>
<dbReference type="GO" id="GO:0006420">
    <property type="term" value="P:arginyl-tRNA aminoacylation"/>
    <property type="evidence" value="ECO:0007669"/>
    <property type="project" value="InterPro"/>
</dbReference>
<dbReference type="Proteomes" id="UP000054785">
    <property type="component" value="Unassembled WGS sequence"/>
</dbReference>
<evidence type="ECO:0000313" key="13">
    <source>
        <dbReference type="Proteomes" id="UP000054785"/>
    </source>
</evidence>
<keyword evidence="9 11" id="KW-0030">Aminoacyl-tRNA synthetase</keyword>
<dbReference type="PANTHER" id="PTHR30075:SF2">
    <property type="entry name" value="GLYCINE--TRNA LIGASE, CHLOROPLASTIC_MITOCHONDRIAL 2"/>
    <property type="match status" value="1"/>
</dbReference>
<keyword evidence="4 11" id="KW-0963">Cytoplasm</keyword>
<evidence type="ECO:0000256" key="7">
    <source>
        <dbReference type="ARBA" id="ARBA00022840"/>
    </source>
</evidence>
<dbReference type="GO" id="GO:0006426">
    <property type="term" value="P:glycyl-tRNA aminoacylation"/>
    <property type="evidence" value="ECO:0007669"/>
    <property type="project" value="UniProtKB-UniRule"/>
</dbReference>
<evidence type="ECO:0000256" key="1">
    <source>
        <dbReference type="ARBA" id="ARBA00004496"/>
    </source>
</evidence>
<proteinExistence type="inferred from homology"/>
<dbReference type="GO" id="GO:0005524">
    <property type="term" value="F:ATP binding"/>
    <property type="evidence" value="ECO:0007669"/>
    <property type="project" value="UniProtKB-UniRule"/>
</dbReference>
<dbReference type="OrthoDB" id="9775440at2"/>
<dbReference type="InterPro" id="IPR008909">
    <property type="entry name" value="DALR_anticod-bd"/>
</dbReference>
<reference evidence="12 13" key="1">
    <citation type="submission" date="2015-11" db="EMBL/GenBank/DDBJ databases">
        <title>Genomic analysis of 38 Legionella species identifies large and diverse effector repertoires.</title>
        <authorList>
            <person name="Burstein D."/>
            <person name="Amaro F."/>
            <person name="Zusman T."/>
            <person name="Lifshitz Z."/>
            <person name="Cohen O."/>
            <person name="Gilbert J.A."/>
            <person name="Pupko T."/>
            <person name="Shuman H.A."/>
            <person name="Segal G."/>
        </authorList>
    </citation>
    <scope>NUCLEOTIDE SEQUENCE [LARGE SCALE GENOMIC DNA]</scope>
    <source>
        <strain evidence="12 13">ATCC 49504</strain>
    </source>
</reference>
<evidence type="ECO:0000256" key="6">
    <source>
        <dbReference type="ARBA" id="ARBA00022741"/>
    </source>
</evidence>
<evidence type="ECO:0000256" key="2">
    <source>
        <dbReference type="ARBA" id="ARBA00008226"/>
    </source>
</evidence>
<comment type="subunit">
    <text evidence="3 11">Tetramer of two alpha and two beta subunits.</text>
</comment>
<dbReference type="PANTHER" id="PTHR30075">
    <property type="entry name" value="GLYCYL-TRNA SYNTHETASE"/>
    <property type="match status" value="1"/>
</dbReference>
<dbReference type="SUPFAM" id="SSF109604">
    <property type="entry name" value="HD-domain/PDEase-like"/>
    <property type="match status" value="1"/>
</dbReference>
<dbReference type="PATRIC" id="fig|45065.4.peg.1868"/>
<keyword evidence="13" id="KW-1185">Reference proteome</keyword>
<dbReference type="GO" id="GO:0005829">
    <property type="term" value="C:cytosol"/>
    <property type="evidence" value="ECO:0007669"/>
    <property type="project" value="TreeGrafter"/>
</dbReference>
<keyword evidence="8 11" id="KW-0648">Protein biosynthesis</keyword>
<dbReference type="PRINTS" id="PR01045">
    <property type="entry name" value="TRNASYNTHGB"/>
</dbReference>
<evidence type="ECO:0000256" key="10">
    <source>
        <dbReference type="ARBA" id="ARBA00047937"/>
    </source>
</evidence>
<comment type="similarity">
    <text evidence="2 11">Belongs to the class-II aminoacyl-tRNA synthetase family.</text>
</comment>
<comment type="subcellular location">
    <subcellularLocation>
        <location evidence="1 11">Cytoplasm</location>
    </subcellularLocation>
</comment>
<dbReference type="PROSITE" id="PS50861">
    <property type="entry name" value="AA_TRNA_LIGASE_II_GLYAB"/>
    <property type="match status" value="1"/>
</dbReference>
<evidence type="ECO:0000256" key="11">
    <source>
        <dbReference type="HAMAP-Rule" id="MF_00255"/>
    </source>
</evidence>
<evidence type="ECO:0000256" key="9">
    <source>
        <dbReference type="ARBA" id="ARBA00023146"/>
    </source>
</evidence>
<accession>A0A0W0TQ33</accession>
<keyword evidence="7 11" id="KW-0067">ATP-binding</keyword>
<evidence type="ECO:0000256" key="3">
    <source>
        <dbReference type="ARBA" id="ARBA00011209"/>
    </source>
</evidence>
<gene>
    <name evidence="11 12" type="primary">glyS</name>
    <name evidence="12" type="ORF">Lgee_1718</name>
</gene>
<sequence>MHNDFLFELGCEELPSGAVLPLSEELAARLTDGFAKACLNHGEVEVFATPRRLAVLVRNLQSFQEGRVHVRRGPALNAAFDESGAPTAALKGFAKSLQVDVSALQRIETDKGTWLGLEVHEEGQSAAKLLPELVRHALSELSIPKPMRWGNSEDTFARPVHWVVMLLGDEVVASSFFGTKSGRTTYGHRFHHPGAIVLEKAGDYEQALLKAFVVAGFNERLACMVSQVETIAAENNAVAVMPEALLKEVCSIVEWPQALLAGFPEAFLEVPPEALIASMQSHQKCFALRDKKGALLPRFITVANIVSKDPQQVIRGNEKVMRARLSDAAFFYAQDKSQPLAAHRDACDNVIFEEKLGSLGDKCARTDALMQVLVPVLQLEKSAASRAALLSKCDLMTGMVGEFPELQGLMGKYYALHDGENEAVAIALDEQYLPRFSGDTLPETPLGSALSLADRIDTLMGIFAIGKRPSGVKDPYKLRRHALAIVRILVSLKVSVSLRSLLTEAAALLSQRVATVHENIEPVQQFILDRMSAWYQSQGVGIELIQAVRARQSDCLLDFDRRLNALKHFVDLPQAAALSAACKRVDNLLSQQEGQKASQVDASLFAEPAEQALFSALQACEEKLLPCFAAGEYDTALSTLATLREPVDAFFDTVMVMVDNKGLRANRLSLLRRLHTLLQGVAAISLLPAA</sequence>
<dbReference type="STRING" id="45065.Lgee_1718"/>
<dbReference type="GO" id="GO:0004814">
    <property type="term" value="F:arginine-tRNA ligase activity"/>
    <property type="evidence" value="ECO:0007669"/>
    <property type="project" value="InterPro"/>
</dbReference>
<name>A0A0W0TQ33_9GAMM</name>
<dbReference type="Pfam" id="PF05746">
    <property type="entry name" value="DALR_1"/>
    <property type="match status" value="1"/>
</dbReference>
<evidence type="ECO:0000256" key="5">
    <source>
        <dbReference type="ARBA" id="ARBA00022598"/>
    </source>
</evidence>
<dbReference type="EMBL" id="LNYC01000070">
    <property type="protein sequence ID" value="KTC97397.1"/>
    <property type="molecule type" value="Genomic_DNA"/>
</dbReference>
<comment type="caution">
    <text evidence="12">The sequence shown here is derived from an EMBL/GenBank/DDBJ whole genome shotgun (WGS) entry which is preliminary data.</text>
</comment>
<dbReference type="RefSeq" id="WP_028387340.1">
    <property type="nucleotide sequence ID" value="NZ_CAAAHN010000004.1"/>
</dbReference>
<dbReference type="NCBIfam" id="TIGR00211">
    <property type="entry name" value="glyS"/>
    <property type="match status" value="1"/>
</dbReference>
<dbReference type="InterPro" id="IPR006194">
    <property type="entry name" value="Gly-tRNA-synth_heterodimer"/>
</dbReference>
<dbReference type="HAMAP" id="MF_00255">
    <property type="entry name" value="Gly_tRNA_synth_beta"/>
    <property type="match status" value="1"/>
</dbReference>
<dbReference type="GO" id="GO:0004820">
    <property type="term" value="F:glycine-tRNA ligase activity"/>
    <property type="evidence" value="ECO:0007669"/>
    <property type="project" value="UniProtKB-UniRule"/>
</dbReference>
<dbReference type="InterPro" id="IPR015944">
    <property type="entry name" value="Gly-tRNA-synth_bsu"/>
</dbReference>
<dbReference type="EC" id="6.1.1.14" evidence="11"/>
<keyword evidence="6 11" id="KW-0547">Nucleotide-binding</keyword>
<evidence type="ECO:0000256" key="8">
    <source>
        <dbReference type="ARBA" id="ARBA00022917"/>
    </source>
</evidence>
<evidence type="ECO:0000313" key="12">
    <source>
        <dbReference type="EMBL" id="KTC97397.1"/>
    </source>
</evidence>
<evidence type="ECO:0000256" key="4">
    <source>
        <dbReference type="ARBA" id="ARBA00022490"/>
    </source>
</evidence>